<evidence type="ECO:0000313" key="2">
    <source>
        <dbReference type="Proteomes" id="UP000004903"/>
    </source>
</evidence>
<dbReference type="AlphaFoldDB" id="G5QHB1"/>
<dbReference type="EMBL" id="AFCT01000689">
    <property type="protein sequence ID" value="EHC91157.1"/>
    <property type="molecule type" value="Genomic_DNA"/>
</dbReference>
<protein>
    <submittedName>
        <fullName evidence="1">Uncharacterized protein</fullName>
    </submittedName>
</protein>
<comment type="caution">
    <text evidence="1">The sequence shown here is derived from an EMBL/GenBank/DDBJ whole genome shotgun (WGS) entry which is preliminary data.</text>
</comment>
<name>G5QHB1_SALRU</name>
<feature type="non-terminal residue" evidence="1">
    <location>
        <position position="36"/>
    </location>
</feature>
<sequence>MRFAVHAGMFAAKNTGYPQRLMVIGDRRSPACPHLT</sequence>
<dbReference type="Proteomes" id="UP000004903">
    <property type="component" value="Unassembled WGS sequence"/>
</dbReference>
<accession>G5QHB1</accession>
<gene>
    <name evidence="1" type="ORF">LTSERUB_1844</name>
</gene>
<proteinExistence type="predicted"/>
<evidence type="ECO:0000313" key="1">
    <source>
        <dbReference type="EMBL" id="EHC91157.1"/>
    </source>
</evidence>
<reference evidence="1 2" key="1">
    <citation type="journal article" date="2011" name="BMC Genomics">
        <title>Genome sequencing reveals diversification of virulence factor content and possible host adaptation in distinct subpopulations of Salmonella enterica.</title>
        <authorList>
            <person name="den Bakker H.C."/>
            <person name="Moreno Switt A.I."/>
            <person name="Govoni G."/>
            <person name="Cummings C.A."/>
            <person name="Ranieri M.L."/>
            <person name="Degoricija L."/>
            <person name="Hoelzer K."/>
            <person name="Rodriguez-Rivera L.D."/>
            <person name="Brown S."/>
            <person name="Bolchacova E."/>
            <person name="Furtado M.R."/>
            <person name="Wiedmann M."/>
        </authorList>
    </citation>
    <scope>NUCLEOTIDE SEQUENCE [LARGE SCALE GENOMIC DNA]</scope>
    <source>
        <strain evidence="1 2">A4-653</strain>
    </source>
</reference>
<organism evidence="1 2">
    <name type="scientific">Salmonella enterica subsp. enterica serovar Rubislaw str. A4-653</name>
    <dbReference type="NCBI Taxonomy" id="913081"/>
    <lineage>
        <taxon>Bacteria</taxon>
        <taxon>Pseudomonadati</taxon>
        <taxon>Pseudomonadota</taxon>
        <taxon>Gammaproteobacteria</taxon>
        <taxon>Enterobacterales</taxon>
        <taxon>Enterobacteriaceae</taxon>
        <taxon>Salmonella</taxon>
    </lineage>
</organism>